<comment type="caution">
    <text evidence="2">The sequence shown here is derived from an EMBL/GenBank/DDBJ whole genome shotgun (WGS) entry which is preliminary data.</text>
</comment>
<keyword evidence="3" id="KW-1185">Reference proteome</keyword>
<organism evidence="2 3">
    <name type="scientific">Papaver nudicaule</name>
    <name type="common">Iceland poppy</name>
    <dbReference type="NCBI Taxonomy" id="74823"/>
    <lineage>
        <taxon>Eukaryota</taxon>
        <taxon>Viridiplantae</taxon>
        <taxon>Streptophyta</taxon>
        <taxon>Embryophyta</taxon>
        <taxon>Tracheophyta</taxon>
        <taxon>Spermatophyta</taxon>
        <taxon>Magnoliopsida</taxon>
        <taxon>Ranunculales</taxon>
        <taxon>Papaveraceae</taxon>
        <taxon>Papaveroideae</taxon>
        <taxon>Papaver</taxon>
    </lineage>
</organism>
<feature type="compositionally biased region" description="Basic and acidic residues" evidence="1">
    <location>
        <begin position="11"/>
        <end position="39"/>
    </location>
</feature>
<dbReference type="EMBL" id="JAJJMA010211427">
    <property type="protein sequence ID" value="MCL7040366.1"/>
    <property type="molecule type" value="Genomic_DNA"/>
</dbReference>
<dbReference type="AlphaFoldDB" id="A0AA42AUE3"/>
<name>A0AA42AUE3_PAPNU</name>
<accession>A0AA42AUE3</accession>
<feature type="non-terminal residue" evidence="2">
    <location>
        <position position="53"/>
    </location>
</feature>
<gene>
    <name evidence="2" type="ORF">MKW94_018235</name>
</gene>
<feature type="compositionally biased region" description="Polar residues" evidence="1">
    <location>
        <begin position="42"/>
        <end position="53"/>
    </location>
</feature>
<protein>
    <submittedName>
        <fullName evidence="2">Uncharacterized protein</fullName>
    </submittedName>
</protein>
<sequence>PKPAQAQGRKTVVEDKANGQEEDIPKPEQKPNEKQHPDDPCQSMSAATLNEHV</sequence>
<evidence type="ECO:0000313" key="2">
    <source>
        <dbReference type="EMBL" id="MCL7040366.1"/>
    </source>
</evidence>
<dbReference type="Proteomes" id="UP001177140">
    <property type="component" value="Unassembled WGS sequence"/>
</dbReference>
<evidence type="ECO:0000313" key="3">
    <source>
        <dbReference type="Proteomes" id="UP001177140"/>
    </source>
</evidence>
<feature type="non-terminal residue" evidence="2">
    <location>
        <position position="1"/>
    </location>
</feature>
<evidence type="ECO:0000256" key="1">
    <source>
        <dbReference type="SAM" id="MobiDB-lite"/>
    </source>
</evidence>
<reference evidence="2" key="1">
    <citation type="submission" date="2022-03" db="EMBL/GenBank/DDBJ databases">
        <title>A functionally conserved STORR gene fusion in Papaver species that diverged 16.8 million years ago.</title>
        <authorList>
            <person name="Catania T."/>
        </authorList>
    </citation>
    <scope>NUCLEOTIDE SEQUENCE</scope>
    <source>
        <strain evidence="2">S-191538</strain>
    </source>
</reference>
<proteinExistence type="predicted"/>
<feature type="region of interest" description="Disordered" evidence="1">
    <location>
        <begin position="1"/>
        <end position="53"/>
    </location>
</feature>